<reference evidence="3 4" key="1">
    <citation type="journal article" date="2016" name="Nat. Commun.">
        <title>Thousands of microbial genomes shed light on interconnected biogeochemical processes in an aquifer system.</title>
        <authorList>
            <person name="Anantharaman K."/>
            <person name="Brown C.T."/>
            <person name="Hug L.A."/>
            <person name="Sharon I."/>
            <person name="Castelle C.J."/>
            <person name="Probst A.J."/>
            <person name="Thomas B.C."/>
            <person name="Singh A."/>
            <person name="Wilkins M.J."/>
            <person name="Karaoz U."/>
            <person name="Brodie E.L."/>
            <person name="Williams K.H."/>
            <person name="Hubbard S.S."/>
            <person name="Banfield J.F."/>
        </authorList>
    </citation>
    <scope>NUCLEOTIDE SEQUENCE [LARGE SCALE GENOMIC DNA]</scope>
</reference>
<dbReference type="EMBL" id="MHSS01000014">
    <property type="protein sequence ID" value="OHA47760.1"/>
    <property type="molecule type" value="Genomic_DNA"/>
</dbReference>
<evidence type="ECO:0008006" key="5">
    <source>
        <dbReference type="Google" id="ProtNLM"/>
    </source>
</evidence>
<dbReference type="SUPFAM" id="SSF159774">
    <property type="entry name" value="YerB-like"/>
    <property type="match status" value="1"/>
</dbReference>
<dbReference type="InterPro" id="IPR021416">
    <property type="entry name" value="DUF3048_N"/>
</dbReference>
<dbReference type="Gene3D" id="3.50.90.10">
    <property type="entry name" value="YerB-like"/>
    <property type="match status" value="1"/>
</dbReference>
<name>A0A1G2PHF3_9BACT</name>
<dbReference type="InterPro" id="IPR035328">
    <property type="entry name" value="DUF3048_C"/>
</dbReference>
<dbReference type="Pfam" id="PF11258">
    <property type="entry name" value="DUF3048"/>
    <property type="match status" value="1"/>
</dbReference>
<evidence type="ECO:0000313" key="4">
    <source>
        <dbReference type="Proteomes" id="UP000177629"/>
    </source>
</evidence>
<organism evidence="3 4">
    <name type="scientific">Candidatus Terrybacteria bacterium RIFCSPHIGHO2_01_FULL_48_17</name>
    <dbReference type="NCBI Taxonomy" id="1802362"/>
    <lineage>
        <taxon>Bacteria</taxon>
        <taxon>Candidatus Terryibacteriota</taxon>
    </lineage>
</organism>
<dbReference type="InterPro" id="IPR023158">
    <property type="entry name" value="YerB-like_sf"/>
</dbReference>
<feature type="domain" description="DUF3048" evidence="2">
    <location>
        <begin position="221"/>
        <end position="329"/>
    </location>
</feature>
<evidence type="ECO:0000259" key="2">
    <source>
        <dbReference type="Pfam" id="PF17479"/>
    </source>
</evidence>
<accession>A0A1G2PHF3</accession>
<dbReference type="AlphaFoldDB" id="A0A1G2PHF3"/>
<gene>
    <name evidence="3" type="ORF">A2806_01535</name>
</gene>
<protein>
    <recommendedName>
        <fullName evidence="5">DUF3048 domain-containing protein</fullName>
    </recommendedName>
</protein>
<dbReference type="Proteomes" id="UP000177629">
    <property type="component" value="Unassembled WGS sequence"/>
</dbReference>
<comment type="caution">
    <text evidence="3">The sequence shown here is derived from an EMBL/GenBank/DDBJ whole genome shotgun (WGS) entry which is preliminary data.</text>
</comment>
<proteinExistence type="predicted"/>
<evidence type="ECO:0000259" key="1">
    <source>
        <dbReference type="Pfam" id="PF11258"/>
    </source>
</evidence>
<feature type="domain" description="DUF3048" evidence="1">
    <location>
        <begin position="57"/>
        <end position="193"/>
    </location>
</feature>
<evidence type="ECO:0000313" key="3">
    <source>
        <dbReference type="EMBL" id="OHA47760.1"/>
    </source>
</evidence>
<dbReference type="Pfam" id="PF17479">
    <property type="entry name" value="DUF3048_C"/>
    <property type="match status" value="1"/>
</dbReference>
<dbReference type="STRING" id="1802362.A2806_01535"/>
<sequence>MLIAGVGAMAMIGALSFLFLPRTIRIAQKQNVHPITASLPEASKRLSPQAGEVLCKGEQQLPRAIAVMLAGDIVARPLSGIGQADIVVEMPVVTGSVNRFMAIFQCKDAAEIGSVRSARDDFIPLAAAFDAVYAHWGGSHFALDQLRGGIIDDIDALRNPFGAYFRKSGIPAPHNGFTSFERLRTVAEKLGYRTTSHFSGFPAIENHAQAEGHTQKTTVLYPASYRVVWEYDSGTGRYARRRGGTPEIDASTKQQVTAGTIVIMRTTSRQIEGQYNDIRIVGEGKATVLRLGEAVEGRWQKEASPLSAPLRFLDVAGTEIPFAQGPLWIEIIDQTESVQIE</sequence>